<name>A0ABY9IN02_9ACTN</name>
<organism evidence="3 4">
    <name type="scientific">Streptomyces poriferorum</name>
    <dbReference type="NCBI Taxonomy" id="2798799"/>
    <lineage>
        <taxon>Bacteria</taxon>
        <taxon>Bacillati</taxon>
        <taxon>Actinomycetota</taxon>
        <taxon>Actinomycetes</taxon>
        <taxon>Kitasatosporales</taxon>
        <taxon>Streptomycetaceae</taxon>
        <taxon>Streptomyces</taxon>
    </lineage>
</organism>
<dbReference type="InterPro" id="IPR003658">
    <property type="entry name" value="Anti-sigma_ant"/>
</dbReference>
<protein>
    <submittedName>
        <fullName evidence="3">STAS domain-containing protein</fullName>
    </submittedName>
</protein>
<dbReference type="NCBIfam" id="TIGR00377">
    <property type="entry name" value="ant_ant_sig"/>
    <property type="match status" value="1"/>
</dbReference>
<sequence>MSRLTITARDSATGPVLEIVGDLDHATAPELRRVVDSLPGIRGRLLVLELAGLEFCDSSGITALLAARNLATEKSGDIALAAVPANTARILRIIGLDRVFTLHPDLSTATAPTPQGADHRNRVTRD</sequence>
<dbReference type="PROSITE" id="PS50801">
    <property type="entry name" value="STAS"/>
    <property type="match status" value="1"/>
</dbReference>
<dbReference type="InterPro" id="IPR002645">
    <property type="entry name" value="STAS_dom"/>
</dbReference>
<evidence type="ECO:0000313" key="3">
    <source>
        <dbReference type="EMBL" id="WLQ55739.1"/>
    </source>
</evidence>
<feature type="domain" description="STAS" evidence="2">
    <location>
        <begin position="16"/>
        <end position="113"/>
    </location>
</feature>
<keyword evidence="4" id="KW-1185">Reference proteome</keyword>
<evidence type="ECO:0000256" key="1">
    <source>
        <dbReference type="SAM" id="MobiDB-lite"/>
    </source>
</evidence>
<accession>A0ABY9IN02</accession>
<feature type="compositionally biased region" description="Basic and acidic residues" evidence="1">
    <location>
        <begin position="117"/>
        <end position="126"/>
    </location>
</feature>
<dbReference type="PANTHER" id="PTHR33495:SF2">
    <property type="entry name" value="ANTI-SIGMA FACTOR ANTAGONIST TM_1081-RELATED"/>
    <property type="match status" value="1"/>
</dbReference>
<feature type="region of interest" description="Disordered" evidence="1">
    <location>
        <begin position="107"/>
        <end position="126"/>
    </location>
</feature>
<gene>
    <name evidence="3" type="ORF">P8A19_09895</name>
</gene>
<dbReference type="PANTHER" id="PTHR33495">
    <property type="entry name" value="ANTI-SIGMA FACTOR ANTAGONIST TM_1081-RELATED-RELATED"/>
    <property type="match status" value="1"/>
</dbReference>
<dbReference type="Pfam" id="PF01740">
    <property type="entry name" value="STAS"/>
    <property type="match status" value="1"/>
</dbReference>
<dbReference type="EMBL" id="CP120988">
    <property type="protein sequence ID" value="WLQ55739.1"/>
    <property type="molecule type" value="Genomic_DNA"/>
</dbReference>
<reference evidence="3 4" key="1">
    <citation type="submission" date="2023-03" db="EMBL/GenBank/DDBJ databases">
        <title>Isolation and description of six Streptomyces strains from soil environments, able to metabolize different microbial glucans.</title>
        <authorList>
            <person name="Widen T."/>
            <person name="Larsbrink J."/>
        </authorList>
    </citation>
    <scope>NUCLEOTIDE SEQUENCE [LARGE SCALE GENOMIC DNA]</scope>
    <source>
        <strain evidence="3 4">Alt2</strain>
    </source>
</reference>
<proteinExistence type="predicted"/>
<evidence type="ECO:0000259" key="2">
    <source>
        <dbReference type="PROSITE" id="PS50801"/>
    </source>
</evidence>
<evidence type="ECO:0000313" key="4">
    <source>
        <dbReference type="Proteomes" id="UP001235744"/>
    </source>
</evidence>
<dbReference type="Proteomes" id="UP001235744">
    <property type="component" value="Chromosome"/>
</dbReference>
<dbReference type="RefSeq" id="WP_219567377.1">
    <property type="nucleotide sequence ID" value="NZ_CP120988.1"/>
</dbReference>
<dbReference type="CDD" id="cd07043">
    <property type="entry name" value="STAS_anti-anti-sigma_factors"/>
    <property type="match status" value="1"/>
</dbReference>